<evidence type="ECO:0000313" key="2">
    <source>
        <dbReference type="EMBL" id="SHK00734.1"/>
    </source>
</evidence>
<dbReference type="InterPro" id="IPR000873">
    <property type="entry name" value="AMP-dep_synth/lig_dom"/>
</dbReference>
<dbReference type="PANTHER" id="PTHR43767">
    <property type="entry name" value="LONG-CHAIN-FATTY-ACID--COA LIGASE"/>
    <property type="match status" value="1"/>
</dbReference>
<dbReference type="STRING" id="1121393.SAMN02745216_02703"/>
<accession>A0A1M6NYL2</accession>
<dbReference type="AlphaFoldDB" id="A0A1M6NYL2"/>
<dbReference type="InterPro" id="IPR042099">
    <property type="entry name" value="ANL_N_sf"/>
</dbReference>
<evidence type="ECO:0000259" key="1">
    <source>
        <dbReference type="Pfam" id="PF00501"/>
    </source>
</evidence>
<evidence type="ECO:0000313" key="3">
    <source>
        <dbReference type="Proteomes" id="UP000183994"/>
    </source>
</evidence>
<dbReference type="RefSeq" id="WP_083611016.1">
    <property type="nucleotide sequence ID" value="NZ_FQZU01000016.1"/>
</dbReference>
<gene>
    <name evidence="2" type="ORF">SAMN02745216_02703</name>
</gene>
<dbReference type="PANTHER" id="PTHR43767:SF1">
    <property type="entry name" value="NONRIBOSOMAL PEPTIDE SYNTHASE PES1 (EUROFUNG)-RELATED"/>
    <property type="match status" value="1"/>
</dbReference>
<dbReference type="OrthoDB" id="5483897at2"/>
<dbReference type="SUPFAM" id="SSF56801">
    <property type="entry name" value="Acetyl-CoA synthetase-like"/>
    <property type="match status" value="1"/>
</dbReference>
<name>A0A1M6NYL2_9BACT</name>
<dbReference type="Proteomes" id="UP000183994">
    <property type="component" value="Unassembled WGS sequence"/>
</dbReference>
<dbReference type="Pfam" id="PF00501">
    <property type="entry name" value="AMP-binding"/>
    <property type="match status" value="1"/>
</dbReference>
<sequence length="161" mass="17504">MQINIGSFLTKRAQHSPNMEALVIGGLRFTYKELNERSSRLANAMKSAGIGPGDRVAYLGLNETEFFDLYFGLGKLGAILVPVNFRLAPPEVLYIINNCEASKVVVGADFFPVIEAIKGDLCTNSIYALGDSIPEWAQSYDDFLATGSPDEPEHVAAMTTP</sequence>
<dbReference type="InterPro" id="IPR050237">
    <property type="entry name" value="ATP-dep_AMP-bd_enzyme"/>
</dbReference>
<protein>
    <submittedName>
        <fullName evidence="2">AMP-binding enzyme</fullName>
    </submittedName>
</protein>
<keyword evidence="3" id="KW-1185">Reference proteome</keyword>
<dbReference type="EMBL" id="FQZU01000016">
    <property type="protein sequence ID" value="SHK00734.1"/>
    <property type="molecule type" value="Genomic_DNA"/>
</dbReference>
<organism evidence="2 3">
    <name type="scientific">Desulfatibacillum alkenivorans DSM 16219</name>
    <dbReference type="NCBI Taxonomy" id="1121393"/>
    <lineage>
        <taxon>Bacteria</taxon>
        <taxon>Pseudomonadati</taxon>
        <taxon>Thermodesulfobacteriota</taxon>
        <taxon>Desulfobacteria</taxon>
        <taxon>Desulfobacterales</taxon>
        <taxon>Desulfatibacillaceae</taxon>
        <taxon>Desulfatibacillum</taxon>
    </lineage>
</organism>
<dbReference type="Gene3D" id="3.40.50.12780">
    <property type="entry name" value="N-terminal domain of ligase-like"/>
    <property type="match status" value="1"/>
</dbReference>
<reference evidence="3" key="1">
    <citation type="submission" date="2016-11" db="EMBL/GenBank/DDBJ databases">
        <authorList>
            <person name="Varghese N."/>
            <person name="Submissions S."/>
        </authorList>
    </citation>
    <scope>NUCLEOTIDE SEQUENCE [LARGE SCALE GENOMIC DNA]</scope>
    <source>
        <strain evidence="3">DSM 16219</strain>
    </source>
</reference>
<proteinExistence type="predicted"/>
<feature type="domain" description="AMP-dependent synthetase/ligase" evidence="1">
    <location>
        <begin position="10"/>
        <end position="126"/>
    </location>
</feature>